<dbReference type="Pfam" id="PF13223">
    <property type="entry name" value="DUF4031"/>
    <property type="match status" value="1"/>
</dbReference>
<evidence type="ECO:0000313" key="3">
    <source>
        <dbReference type="EMBL" id="PXX14473.1"/>
    </source>
</evidence>
<comment type="caution">
    <text evidence="3">The sequence shown here is derived from an EMBL/GenBank/DDBJ whole genome shotgun (WGS) entry which is preliminary data.</text>
</comment>
<protein>
    <submittedName>
        <fullName evidence="3">Uncharacterized protein DUF4031</fullName>
    </submittedName>
</protein>
<organism evidence="3 4">
    <name type="scientific">Paraburkholderia tropica</name>
    <dbReference type="NCBI Taxonomy" id="92647"/>
    <lineage>
        <taxon>Bacteria</taxon>
        <taxon>Pseudomonadati</taxon>
        <taxon>Pseudomonadota</taxon>
        <taxon>Betaproteobacteria</taxon>
        <taxon>Burkholderiales</taxon>
        <taxon>Burkholderiaceae</taxon>
        <taxon>Paraburkholderia</taxon>
    </lineage>
</organism>
<accession>A0ABX5MMV2</accession>
<evidence type="ECO:0000259" key="2">
    <source>
        <dbReference type="Pfam" id="PF13223"/>
    </source>
</evidence>
<proteinExistence type="predicted"/>
<sequence>MTVYVDDMRAAYGRMVMCHMIADTDDELHAMAAAIGVARRWHQKPGTARSHYDIALSKRAAAVMRGAIEITWRQTGAMTARRAATGQLGPPDEAIDWRAAQNATRAEGNRAPIDVHQQDNA</sequence>
<feature type="domain" description="DUF4031" evidence="2">
    <location>
        <begin position="3"/>
        <end position="79"/>
    </location>
</feature>
<dbReference type="InterPro" id="IPR025109">
    <property type="entry name" value="DUF4031"/>
</dbReference>
<reference evidence="3 4" key="1">
    <citation type="submission" date="2018-05" db="EMBL/GenBank/DDBJ databases">
        <title>Genomic Encyclopedia of Type Strains, Phase IV (KMG-V): Genome sequencing to study the core and pangenomes of soil and plant-associated prokaryotes.</title>
        <authorList>
            <person name="Whitman W."/>
        </authorList>
    </citation>
    <scope>NUCLEOTIDE SEQUENCE [LARGE SCALE GENOMIC DNA]</scope>
    <source>
        <strain evidence="3 4">SIr-6563</strain>
    </source>
</reference>
<dbReference type="RefSeq" id="WP_110328026.1">
    <property type="nucleotide sequence ID" value="NZ_QJJV01000012.1"/>
</dbReference>
<dbReference type="EMBL" id="QJJV01000012">
    <property type="protein sequence ID" value="PXX14473.1"/>
    <property type="molecule type" value="Genomic_DNA"/>
</dbReference>
<evidence type="ECO:0000313" key="4">
    <source>
        <dbReference type="Proteomes" id="UP000247515"/>
    </source>
</evidence>
<evidence type="ECO:0000256" key="1">
    <source>
        <dbReference type="SAM" id="MobiDB-lite"/>
    </source>
</evidence>
<keyword evidence="4" id="KW-1185">Reference proteome</keyword>
<dbReference type="Proteomes" id="UP000247515">
    <property type="component" value="Unassembled WGS sequence"/>
</dbReference>
<gene>
    <name evidence="3" type="ORF">C7400_11283</name>
</gene>
<feature type="region of interest" description="Disordered" evidence="1">
    <location>
        <begin position="101"/>
        <end position="121"/>
    </location>
</feature>
<name>A0ABX5MMV2_9BURK</name>